<keyword evidence="1" id="KW-0175">Coiled coil</keyword>
<accession>A0A0X3PX81</accession>
<feature type="region of interest" description="Disordered" evidence="2">
    <location>
        <begin position="236"/>
        <end position="263"/>
    </location>
</feature>
<feature type="coiled-coil region" evidence="1">
    <location>
        <begin position="84"/>
        <end position="111"/>
    </location>
</feature>
<protein>
    <recommendedName>
        <fullName evidence="4">Endonuclease/exonuclease/phosphatase domain-containing protein</fullName>
    </recommendedName>
</protein>
<sequence>MQNSSSISLLSQKIGPRPSCLGPSLGASTHSAILAGDLVKQVNGQAENNFNHRYSAICSPPAKRGKSSVSLTNVAYEDETCMGCFSLQQKFSGMEQEIRNLRQEIDNLKKSISRPTAKNAPVRNKPTTKQNSYSFIASSSLHKSHIKHIATAGPGKPEEISLLPKGAPSSPCATLPVLSSGSISTNLALPPIATSLVDDAPTYDVEEVGEFVKPKKKRSKKNKSCRDLALACPTPSSCGPTGPSELVTSTHSAERSELQTGPRLSRKHNLVIKGVPESASSIPKERVKHDLDLLQLYAKTMLTDGESIHILKAYRIGKALSAPESNSRPRPLKIILENEAQAQLLLQRKATLRGLHSEVFFSTGIRTEGETKNETVNNRTGNTKDQWRGTSPNKKRTNCSSEKNISLAEGIHSDSLTVPSQKPKTCALKLFVLNARSLLNKMPLLQTLVFIHCPDIVIVTETWATPCVSNSELNIQGYDYIRNDRHEGRGGGSCIYIKQPLTFLPLD</sequence>
<evidence type="ECO:0008006" key="4">
    <source>
        <dbReference type="Google" id="ProtNLM"/>
    </source>
</evidence>
<feature type="region of interest" description="Disordered" evidence="2">
    <location>
        <begin position="372"/>
        <end position="399"/>
    </location>
</feature>
<dbReference type="SUPFAM" id="SSF56219">
    <property type="entry name" value="DNase I-like"/>
    <property type="match status" value="1"/>
</dbReference>
<proteinExistence type="predicted"/>
<evidence type="ECO:0000256" key="2">
    <source>
        <dbReference type="SAM" id="MobiDB-lite"/>
    </source>
</evidence>
<feature type="non-terminal residue" evidence="3">
    <location>
        <position position="507"/>
    </location>
</feature>
<dbReference type="InterPro" id="IPR036691">
    <property type="entry name" value="Endo/exonu/phosph_ase_sf"/>
</dbReference>
<name>A0A0X3PX81_SCHSO</name>
<evidence type="ECO:0000313" key="3">
    <source>
        <dbReference type="EMBL" id="JAP56394.1"/>
    </source>
</evidence>
<dbReference type="AlphaFoldDB" id="A0A0X3PX81"/>
<feature type="compositionally biased region" description="Polar residues" evidence="2">
    <location>
        <begin position="374"/>
        <end position="399"/>
    </location>
</feature>
<reference evidence="3" key="1">
    <citation type="submission" date="2016-01" db="EMBL/GenBank/DDBJ databases">
        <title>Reference transcriptome for the parasite Schistocephalus solidus: insights into the molecular evolution of parasitism.</title>
        <authorList>
            <person name="Hebert F.O."/>
            <person name="Grambauer S."/>
            <person name="Barber I."/>
            <person name="Landry C.R."/>
            <person name="Aubin-Horth N."/>
        </authorList>
    </citation>
    <scope>NUCLEOTIDE SEQUENCE</scope>
</reference>
<evidence type="ECO:0000256" key="1">
    <source>
        <dbReference type="SAM" id="Coils"/>
    </source>
</evidence>
<organism evidence="3">
    <name type="scientific">Schistocephalus solidus</name>
    <name type="common">Tapeworm</name>
    <dbReference type="NCBI Taxonomy" id="70667"/>
    <lineage>
        <taxon>Eukaryota</taxon>
        <taxon>Metazoa</taxon>
        <taxon>Spiralia</taxon>
        <taxon>Lophotrochozoa</taxon>
        <taxon>Platyhelminthes</taxon>
        <taxon>Cestoda</taxon>
        <taxon>Eucestoda</taxon>
        <taxon>Diphyllobothriidea</taxon>
        <taxon>Diphyllobothriidae</taxon>
        <taxon>Schistocephalus</taxon>
    </lineage>
</organism>
<dbReference type="Gene3D" id="3.60.10.10">
    <property type="entry name" value="Endonuclease/exonuclease/phosphatase"/>
    <property type="match status" value="1"/>
</dbReference>
<dbReference type="EMBL" id="GEEE01006831">
    <property type="protein sequence ID" value="JAP56394.1"/>
    <property type="molecule type" value="Transcribed_RNA"/>
</dbReference>
<gene>
    <name evidence="3" type="ORF">TR160365</name>
</gene>